<evidence type="ECO:0000259" key="2">
    <source>
        <dbReference type="SMART" id="SM00894"/>
    </source>
</evidence>
<feature type="chain" id="PRO_5045117881" description="Excalibur calcium-binding domain-containing protein" evidence="1">
    <location>
        <begin position="27"/>
        <end position="107"/>
    </location>
</feature>
<keyword evidence="4" id="KW-1185">Reference proteome</keyword>
<proteinExistence type="predicted"/>
<reference evidence="3 4" key="1">
    <citation type="submission" date="2022-12" db="EMBL/GenBank/DDBJ databases">
        <title>Microbacterium terricola strain KV-448 chromosome, complete genome.</title>
        <authorList>
            <person name="Oshima T."/>
            <person name="Moriya T."/>
            <person name="Bessho Y."/>
        </authorList>
    </citation>
    <scope>NUCLEOTIDE SEQUENCE [LARGE SCALE GENOMIC DNA]</scope>
    <source>
        <strain evidence="3 4">KV-448</strain>
    </source>
</reference>
<evidence type="ECO:0000256" key="1">
    <source>
        <dbReference type="SAM" id="SignalP"/>
    </source>
</evidence>
<keyword evidence="1" id="KW-0732">Signal</keyword>
<dbReference type="RefSeq" id="WP_263798562.1">
    <property type="nucleotide sequence ID" value="NZ_AP027141.1"/>
</dbReference>
<protein>
    <recommendedName>
        <fullName evidence="2">Excalibur calcium-binding domain-containing protein</fullName>
    </recommendedName>
</protein>
<dbReference type="Pfam" id="PF05901">
    <property type="entry name" value="Excalibur"/>
    <property type="match status" value="1"/>
</dbReference>
<dbReference type="EMBL" id="AP027141">
    <property type="protein sequence ID" value="BDV30862.1"/>
    <property type="molecule type" value="Genomic_DNA"/>
</dbReference>
<sequence>MKISRVLTGAALAGVLVLAPLTGAVAATTPSHPVSTQSVHIAQPKVFKNCTELNKVYKGGVAKKGVKSNMVSGKPKPFKVKPKIDTALYNANKNKDRDKDGIACEKG</sequence>
<accession>A0ABM8DZ82</accession>
<dbReference type="SMART" id="SM00894">
    <property type="entry name" value="Excalibur"/>
    <property type="match status" value="1"/>
</dbReference>
<evidence type="ECO:0000313" key="3">
    <source>
        <dbReference type="EMBL" id="BDV30862.1"/>
    </source>
</evidence>
<dbReference type="Proteomes" id="UP001317779">
    <property type="component" value="Chromosome"/>
</dbReference>
<feature type="domain" description="Excalibur calcium-binding" evidence="2">
    <location>
        <begin position="46"/>
        <end position="105"/>
    </location>
</feature>
<dbReference type="InterPro" id="IPR008613">
    <property type="entry name" value="Excalibur_Ca-bd_domain"/>
</dbReference>
<name>A0ABM8DZ82_9MICO</name>
<organism evidence="3 4">
    <name type="scientific">Microbacterium terricola</name>
    <dbReference type="NCBI Taxonomy" id="344163"/>
    <lineage>
        <taxon>Bacteria</taxon>
        <taxon>Bacillati</taxon>
        <taxon>Actinomycetota</taxon>
        <taxon>Actinomycetes</taxon>
        <taxon>Micrococcales</taxon>
        <taxon>Microbacteriaceae</taxon>
        <taxon>Microbacterium</taxon>
    </lineage>
</organism>
<evidence type="ECO:0000313" key="4">
    <source>
        <dbReference type="Proteomes" id="UP001317779"/>
    </source>
</evidence>
<feature type="signal peptide" evidence="1">
    <location>
        <begin position="1"/>
        <end position="26"/>
    </location>
</feature>
<gene>
    <name evidence="3" type="ORF">Microterr_15220</name>
</gene>